<gene>
    <name evidence="3" type="ORF">SAMN04490356_7842</name>
</gene>
<dbReference type="SMART" id="SM00422">
    <property type="entry name" value="HTH_MERR"/>
    <property type="match status" value="1"/>
</dbReference>
<dbReference type="GO" id="GO:0003677">
    <property type="term" value="F:DNA binding"/>
    <property type="evidence" value="ECO:0007669"/>
    <property type="project" value="UniProtKB-KW"/>
</dbReference>
<evidence type="ECO:0000313" key="3">
    <source>
        <dbReference type="EMBL" id="SED29428.1"/>
    </source>
</evidence>
<name>A0A1H4ZIF0_STRMJ</name>
<dbReference type="RefSeq" id="WP_093468199.1">
    <property type="nucleotide sequence ID" value="NZ_FNST01000002.1"/>
</dbReference>
<dbReference type="SUPFAM" id="SSF46955">
    <property type="entry name" value="Putative DNA-binding domain"/>
    <property type="match status" value="1"/>
</dbReference>
<reference evidence="4" key="1">
    <citation type="submission" date="2016-10" db="EMBL/GenBank/DDBJ databases">
        <authorList>
            <person name="Varghese N."/>
            <person name="Submissions S."/>
        </authorList>
    </citation>
    <scope>NUCLEOTIDE SEQUENCE [LARGE SCALE GENOMIC DNA]</scope>
    <source>
        <strain evidence="4">DSM 40318</strain>
    </source>
</reference>
<accession>A0A1H4ZIF0</accession>
<sequence>MLIGEVARHSGVSARMLRHYDALGLVRPTGRTVGGYREYSAEDVRRIFHVESLRSLGLSLKQIGRALDDPAFTPSALVGDLIQWTEDRLAREAELLERLRAIDASAPTGWQDVLRIVELMQGLNSTSAARRQQAILARPGDVSVPAELLAGAVLAESDTNVAGALRWALARSGGDGVATLAAGVHSEDVDIRRRAVLAIAELPEAPGATALLADALGDRDPMVRRQAALALGRRGVTAAVPTLVGMVVEGSNDVDAAEVLGTLSQDPGCADRITNALADELAVPTADSATRIRLAQALVELSGTPVREVLRQLAHDDDRAVALVASSFVGLLEERRRGCHKQGGRLVLTRDRPCLEEPMSAEHAHLPHGVEVITTLPGAADRIPAGAEARTVRVTLAPGDPGAPPHRHPGPLYGYVTEGEILFELEGEAPRVLKAGDALFEPGGDVIHYQGANNLADAQSQLVVTMFAPPGTPVLTVVSPEELAERRHLRVGG</sequence>
<dbReference type="GO" id="GO:0003700">
    <property type="term" value="F:DNA-binding transcription factor activity"/>
    <property type="evidence" value="ECO:0007669"/>
    <property type="project" value="InterPro"/>
</dbReference>
<keyword evidence="1 3" id="KW-0238">DNA-binding</keyword>
<dbReference type="PANTHER" id="PTHR30204:SF93">
    <property type="entry name" value="HTH MERR-TYPE DOMAIN-CONTAINING PROTEIN"/>
    <property type="match status" value="1"/>
</dbReference>
<dbReference type="PRINTS" id="PR00040">
    <property type="entry name" value="HTHMERR"/>
</dbReference>
<dbReference type="Gene3D" id="1.10.1660.10">
    <property type="match status" value="1"/>
</dbReference>
<dbReference type="InterPro" id="IPR016024">
    <property type="entry name" value="ARM-type_fold"/>
</dbReference>
<dbReference type="CDD" id="cd02234">
    <property type="entry name" value="cupin_BLR7677-like"/>
    <property type="match status" value="1"/>
</dbReference>
<dbReference type="InterPro" id="IPR014710">
    <property type="entry name" value="RmlC-like_jellyroll"/>
</dbReference>
<dbReference type="InterPro" id="IPR000551">
    <property type="entry name" value="MerR-type_HTH_dom"/>
</dbReference>
<dbReference type="Pfam" id="PF13411">
    <property type="entry name" value="MerR_1"/>
    <property type="match status" value="1"/>
</dbReference>
<dbReference type="Gene3D" id="1.25.10.10">
    <property type="entry name" value="Leucine-rich Repeat Variant"/>
    <property type="match status" value="1"/>
</dbReference>
<dbReference type="PANTHER" id="PTHR30204">
    <property type="entry name" value="REDOX-CYCLING DRUG-SENSING TRANSCRIPTIONAL ACTIVATOR SOXR"/>
    <property type="match status" value="1"/>
</dbReference>
<evidence type="ECO:0000313" key="4">
    <source>
        <dbReference type="Proteomes" id="UP000198609"/>
    </source>
</evidence>
<dbReference type="Pfam" id="PF07883">
    <property type="entry name" value="Cupin_2"/>
    <property type="match status" value="1"/>
</dbReference>
<dbReference type="InterPro" id="IPR047057">
    <property type="entry name" value="MerR_fam"/>
</dbReference>
<dbReference type="InterPro" id="IPR011051">
    <property type="entry name" value="RmlC_Cupin_sf"/>
</dbReference>
<feature type="domain" description="HTH merR-type" evidence="2">
    <location>
        <begin position="1"/>
        <end position="69"/>
    </location>
</feature>
<dbReference type="Gene3D" id="2.60.120.10">
    <property type="entry name" value="Jelly Rolls"/>
    <property type="match status" value="1"/>
</dbReference>
<dbReference type="InterPro" id="IPR009061">
    <property type="entry name" value="DNA-bd_dom_put_sf"/>
</dbReference>
<dbReference type="EMBL" id="FNST01000002">
    <property type="protein sequence ID" value="SED29428.1"/>
    <property type="molecule type" value="Genomic_DNA"/>
</dbReference>
<dbReference type="SMART" id="SM00567">
    <property type="entry name" value="EZ_HEAT"/>
    <property type="match status" value="4"/>
</dbReference>
<dbReference type="Pfam" id="PF13646">
    <property type="entry name" value="HEAT_2"/>
    <property type="match status" value="1"/>
</dbReference>
<dbReference type="SUPFAM" id="SSF51182">
    <property type="entry name" value="RmlC-like cupins"/>
    <property type="match status" value="1"/>
</dbReference>
<evidence type="ECO:0000256" key="1">
    <source>
        <dbReference type="ARBA" id="ARBA00023125"/>
    </source>
</evidence>
<dbReference type="InterPro" id="IPR011989">
    <property type="entry name" value="ARM-like"/>
</dbReference>
<dbReference type="Proteomes" id="UP000198609">
    <property type="component" value="Unassembled WGS sequence"/>
</dbReference>
<keyword evidence="4" id="KW-1185">Reference proteome</keyword>
<dbReference type="PROSITE" id="PS50937">
    <property type="entry name" value="HTH_MERR_2"/>
    <property type="match status" value="1"/>
</dbReference>
<evidence type="ECO:0000259" key="2">
    <source>
        <dbReference type="PROSITE" id="PS50937"/>
    </source>
</evidence>
<dbReference type="PROSITE" id="PS00552">
    <property type="entry name" value="HTH_MERR_1"/>
    <property type="match status" value="1"/>
</dbReference>
<dbReference type="AlphaFoldDB" id="A0A1H4ZIF0"/>
<dbReference type="SUPFAM" id="SSF48371">
    <property type="entry name" value="ARM repeat"/>
    <property type="match status" value="1"/>
</dbReference>
<dbReference type="InterPro" id="IPR013096">
    <property type="entry name" value="Cupin_2"/>
</dbReference>
<dbReference type="InterPro" id="IPR004155">
    <property type="entry name" value="PBS_lyase_HEAT"/>
</dbReference>
<proteinExistence type="predicted"/>
<protein>
    <submittedName>
        <fullName evidence="3">DNA-binding transcriptional regulator, MerR family</fullName>
    </submittedName>
</protein>
<organism evidence="3 4">
    <name type="scientific">Streptomyces melanosporofaciens</name>
    <dbReference type="NCBI Taxonomy" id="67327"/>
    <lineage>
        <taxon>Bacteria</taxon>
        <taxon>Bacillati</taxon>
        <taxon>Actinomycetota</taxon>
        <taxon>Actinomycetes</taxon>
        <taxon>Kitasatosporales</taxon>
        <taxon>Streptomycetaceae</taxon>
        <taxon>Streptomyces</taxon>
        <taxon>Streptomyces violaceusniger group</taxon>
    </lineage>
</organism>